<proteinExistence type="predicted"/>
<name>A0A841JPU7_9BACT</name>
<gene>
    <name evidence="6" type="ORF">HNQ77_001310</name>
</gene>
<dbReference type="Gene3D" id="2.40.170.20">
    <property type="entry name" value="TonB-dependent receptor, beta-barrel domain"/>
    <property type="match status" value="1"/>
</dbReference>
<dbReference type="EMBL" id="JACHEK010000002">
    <property type="protein sequence ID" value="MBB6143366.1"/>
    <property type="molecule type" value="Genomic_DNA"/>
</dbReference>
<keyword evidence="3" id="KW-0998">Cell outer membrane</keyword>
<accession>A0A841JPU7</accession>
<feature type="region of interest" description="Disordered" evidence="4">
    <location>
        <begin position="131"/>
        <end position="166"/>
    </location>
</feature>
<evidence type="ECO:0000259" key="5">
    <source>
        <dbReference type="Pfam" id="PF25183"/>
    </source>
</evidence>
<keyword evidence="2" id="KW-0472">Membrane</keyword>
<dbReference type="SUPFAM" id="SSF49452">
    <property type="entry name" value="Starch-binding domain-like"/>
    <property type="match status" value="1"/>
</dbReference>
<dbReference type="InterPro" id="IPR036942">
    <property type="entry name" value="Beta-barrel_TonB_sf"/>
</dbReference>
<feature type="compositionally biased region" description="Polar residues" evidence="4">
    <location>
        <begin position="156"/>
        <end position="166"/>
    </location>
</feature>
<evidence type="ECO:0000313" key="7">
    <source>
        <dbReference type="Proteomes" id="UP000538666"/>
    </source>
</evidence>
<dbReference type="GO" id="GO:0030246">
    <property type="term" value="F:carbohydrate binding"/>
    <property type="evidence" value="ECO:0007669"/>
    <property type="project" value="InterPro"/>
</dbReference>
<dbReference type="OrthoDB" id="97893at2"/>
<comment type="subcellular location">
    <subcellularLocation>
        <location evidence="1">Cell outer membrane</location>
    </subcellularLocation>
</comment>
<keyword evidence="7" id="KW-1185">Reference proteome</keyword>
<reference evidence="6 7" key="1">
    <citation type="submission" date="2020-08" db="EMBL/GenBank/DDBJ databases">
        <title>Genomic Encyclopedia of Type Strains, Phase IV (KMG-IV): sequencing the most valuable type-strain genomes for metagenomic binning, comparative biology and taxonomic classification.</title>
        <authorList>
            <person name="Goeker M."/>
        </authorList>
    </citation>
    <scope>NUCLEOTIDE SEQUENCE [LARGE SCALE GENOMIC DNA]</scope>
    <source>
        <strain evidence="6 7">DSM 103733</strain>
    </source>
</reference>
<evidence type="ECO:0000256" key="3">
    <source>
        <dbReference type="ARBA" id="ARBA00023237"/>
    </source>
</evidence>
<dbReference type="Pfam" id="PF25183">
    <property type="entry name" value="OMP_b-brl_4"/>
    <property type="match status" value="1"/>
</dbReference>
<sequence>MTRPPGHRILDLVCILAALLFPSLAAASEYHGEIVFAGFAVPGATITATQEATQGAKTFSTISDPGGLYNFPDLTDGPWTIEIEMQCFVTIHADVNVTPKTPAAKWELTLLPADQIMAQSKLAPRILIPAPVQQAKKPETSGSTNAPEIPKPQEDAGQQSSDGLLVNGSVNNAATSKFSIDQAFGNRRSNSKSLYTGGLAAILDNSALDARPYSLSGLNTPKASYNRITGILTLGGPLKIPHLLPHGPNFFFAYQWTRDHDAATESGLVPTAAERSGDLSGLLNALGQPVPIFNPMTGAAYPGNIVPVSGQAQALLKLYPLPNIAGDSLYNYQVPVLNSSHQDLIQSRLDKTLGRKDQLYGGFNLQSTRASSANLFGFNDTTDTLGINTNINWSHRFNQHLFLHAGYHFSRLRTQIVPYFDNRENISGAADITGNNQDPTNWGSPALNFSSGITALSDAQSSFNRARTDSFSGSTAIYRGRHNLTLGGDLRKQQFNDFFQQDPRGTFTFTGAATQGTANNAATSGSDLADFLIGVPDTSSIAFGNADKYLREPVYDLYGTDDWRILPQLTINAGMRWEYGAPITEIHGRLVNLDLTPNFAAEAPVLGNDPIGPRTGNRYPSSLIRPDKRGFEPRVGVSWRPIPASTIVVRAGYGVYHDTSVYQTSALQLAQQAPLSKSLSVQNSALCPLTLADGFNPCSSITSDTFAVDPNFRVGYAQTWQLAVQRDLPKALQLTATYLGVKGTRGVQQFLPNTYPIGASNPCPTCPAGFVFQTSGGDSTREAAQIQLRRRLRNGITASVLYTYAKSIDDDAYLGGLGHVTASTPTQGSSQAAPTQAAAAPAASIAQNWLDLRGERALSTFDQRHLLNAQLQYTSGEGLGGGDLMSGWRGRLLKEWTMLTQIVTGTGLPETPVYLAAVPGTGFTGTIRPDVTGVPLYNAHAGLHLNAAAYAAPATGQWGTAGRNSITGPDQFSLNASLARTFRPSTRYYLDARVDATNLLNRGVFTAWNTAVNSTQFGLPLAANPMRSLQTTLRLRF</sequence>
<evidence type="ECO:0000256" key="4">
    <source>
        <dbReference type="SAM" id="MobiDB-lite"/>
    </source>
</evidence>
<comment type="caution">
    <text evidence="6">The sequence shown here is derived from an EMBL/GenBank/DDBJ whole genome shotgun (WGS) entry which is preliminary data.</text>
</comment>
<dbReference type="Proteomes" id="UP000538666">
    <property type="component" value="Unassembled WGS sequence"/>
</dbReference>
<dbReference type="SUPFAM" id="SSF56935">
    <property type="entry name" value="Porins"/>
    <property type="match status" value="1"/>
</dbReference>
<protein>
    <recommendedName>
        <fullName evidence="5">TonB-dependent transporter Oar-like beta-barrel domain-containing protein</fullName>
    </recommendedName>
</protein>
<dbReference type="InterPro" id="IPR057601">
    <property type="entry name" value="Oar-like_b-barrel"/>
</dbReference>
<dbReference type="RefSeq" id="WP_050062254.1">
    <property type="nucleotide sequence ID" value="NZ_JACHEK010000002.1"/>
</dbReference>
<dbReference type="GO" id="GO:0009279">
    <property type="term" value="C:cell outer membrane"/>
    <property type="evidence" value="ECO:0007669"/>
    <property type="project" value="UniProtKB-SubCell"/>
</dbReference>
<evidence type="ECO:0000256" key="2">
    <source>
        <dbReference type="ARBA" id="ARBA00023136"/>
    </source>
</evidence>
<feature type="domain" description="TonB-dependent transporter Oar-like beta-barrel" evidence="5">
    <location>
        <begin position="203"/>
        <end position="1030"/>
    </location>
</feature>
<evidence type="ECO:0000256" key="1">
    <source>
        <dbReference type="ARBA" id="ARBA00004442"/>
    </source>
</evidence>
<organism evidence="6 7">
    <name type="scientific">Silvibacterium bohemicum</name>
    <dbReference type="NCBI Taxonomy" id="1577686"/>
    <lineage>
        <taxon>Bacteria</taxon>
        <taxon>Pseudomonadati</taxon>
        <taxon>Acidobacteriota</taxon>
        <taxon>Terriglobia</taxon>
        <taxon>Terriglobales</taxon>
        <taxon>Acidobacteriaceae</taxon>
        <taxon>Silvibacterium</taxon>
    </lineage>
</organism>
<dbReference type="AlphaFoldDB" id="A0A841JPU7"/>
<dbReference type="InterPro" id="IPR013784">
    <property type="entry name" value="Carb-bd-like_fold"/>
</dbReference>
<evidence type="ECO:0000313" key="6">
    <source>
        <dbReference type="EMBL" id="MBB6143366.1"/>
    </source>
</evidence>